<dbReference type="Proteomes" id="UP000016930">
    <property type="component" value="Unassembled WGS sequence"/>
</dbReference>
<name>M2PD31_CERS8</name>
<accession>M2PD31</accession>
<dbReference type="EMBL" id="KB445805">
    <property type="protein sequence ID" value="EMD33659.1"/>
    <property type="molecule type" value="Genomic_DNA"/>
</dbReference>
<protein>
    <submittedName>
        <fullName evidence="2">Uncharacterized protein</fullName>
    </submittedName>
</protein>
<dbReference type="HOGENOM" id="CLU_1124397_0_0_1"/>
<organism evidence="2 3">
    <name type="scientific">Ceriporiopsis subvermispora (strain B)</name>
    <name type="common">White-rot fungus</name>
    <name type="synonym">Gelatoporia subvermispora</name>
    <dbReference type="NCBI Taxonomy" id="914234"/>
    <lineage>
        <taxon>Eukaryota</taxon>
        <taxon>Fungi</taxon>
        <taxon>Dikarya</taxon>
        <taxon>Basidiomycota</taxon>
        <taxon>Agaricomycotina</taxon>
        <taxon>Agaricomycetes</taxon>
        <taxon>Polyporales</taxon>
        <taxon>Gelatoporiaceae</taxon>
        <taxon>Gelatoporia</taxon>
    </lineage>
</organism>
<feature type="compositionally biased region" description="Polar residues" evidence="1">
    <location>
        <begin position="142"/>
        <end position="152"/>
    </location>
</feature>
<reference evidence="2 3" key="1">
    <citation type="journal article" date="2012" name="Proc. Natl. Acad. Sci. U.S.A.">
        <title>Comparative genomics of Ceriporiopsis subvermispora and Phanerochaete chrysosporium provide insight into selective ligninolysis.</title>
        <authorList>
            <person name="Fernandez-Fueyo E."/>
            <person name="Ruiz-Duenas F.J."/>
            <person name="Ferreira P."/>
            <person name="Floudas D."/>
            <person name="Hibbett D.S."/>
            <person name="Canessa P."/>
            <person name="Larrondo L.F."/>
            <person name="James T.Y."/>
            <person name="Seelenfreund D."/>
            <person name="Lobos S."/>
            <person name="Polanco R."/>
            <person name="Tello M."/>
            <person name="Honda Y."/>
            <person name="Watanabe T."/>
            <person name="Watanabe T."/>
            <person name="Ryu J.S."/>
            <person name="Kubicek C.P."/>
            <person name="Schmoll M."/>
            <person name="Gaskell J."/>
            <person name="Hammel K.E."/>
            <person name="St John F.J."/>
            <person name="Vanden Wymelenberg A."/>
            <person name="Sabat G."/>
            <person name="Splinter BonDurant S."/>
            <person name="Syed K."/>
            <person name="Yadav J.S."/>
            <person name="Doddapaneni H."/>
            <person name="Subramanian V."/>
            <person name="Lavin J.L."/>
            <person name="Oguiza J.A."/>
            <person name="Perez G."/>
            <person name="Pisabarro A.G."/>
            <person name="Ramirez L."/>
            <person name="Santoyo F."/>
            <person name="Master E."/>
            <person name="Coutinho P.M."/>
            <person name="Henrissat B."/>
            <person name="Lombard V."/>
            <person name="Magnuson J.K."/>
            <person name="Kuees U."/>
            <person name="Hori C."/>
            <person name="Igarashi K."/>
            <person name="Samejima M."/>
            <person name="Held B.W."/>
            <person name="Barry K.W."/>
            <person name="LaButti K.M."/>
            <person name="Lapidus A."/>
            <person name="Lindquist E.A."/>
            <person name="Lucas S.M."/>
            <person name="Riley R."/>
            <person name="Salamov A.A."/>
            <person name="Hoffmeister D."/>
            <person name="Schwenk D."/>
            <person name="Hadar Y."/>
            <person name="Yarden O."/>
            <person name="de Vries R.P."/>
            <person name="Wiebenga A."/>
            <person name="Stenlid J."/>
            <person name="Eastwood D."/>
            <person name="Grigoriev I.V."/>
            <person name="Berka R.M."/>
            <person name="Blanchette R.A."/>
            <person name="Kersten P."/>
            <person name="Martinez A.T."/>
            <person name="Vicuna R."/>
            <person name="Cullen D."/>
        </authorList>
    </citation>
    <scope>NUCLEOTIDE SEQUENCE [LARGE SCALE GENOMIC DNA]</scope>
    <source>
        <strain evidence="2 3">B</strain>
    </source>
</reference>
<feature type="region of interest" description="Disordered" evidence="1">
    <location>
        <begin position="142"/>
        <end position="173"/>
    </location>
</feature>
<evidence type="ECO:0000313" key="3">
    <source>
        <dbReference type="Proteomes" id="UP000016930"/>
    </source>
</evidence>
<evidence type="ECO:0000256" key="1">
    <source>
        <dbReference type="SAM" id="MobiDB-lite"/>
    </source>
</evidence>
<proteinExistence type="predicted"/>
<sequence>MDMFGHCAYDGFYLRLQDVLTFSVGPVNIEHLFRVARDCEIFVFTLFAVAISSRDDVPQKAILDIGGKWGHFFHTQYSTSRNEELVVGWVIPAAGRSYKGTDHTPRTSQLAYETRSPSWRLPFSVPVITYQAHNDKKVQDITGKSSFQSAQGNRECDSRGQRTEQPAWPAPKLQPAPIASGVVAFGGDDLRYQGASQCEGCSDKGPRDVVLTFRGLNVGFLRCYETLPLFTALFDWGNTGTDDLRAT</sequence>
<evidence type="ECO:0000313" key="2">
    <source>
        <dbReference type="EMBL" id="EMD33659.1"/>
    </source>
</evidence>
<dbReference type="AlphaFoldDB" id="M2PD31"/>
<keyword evidence="3" id="KW-1185">Reference proteome</keyword>
<gene>
    <name evidence="2" type="ORF">CERSUDRAFT_76378</name>
</gene>